<proteinExistence type="predicted"/>
<organism evidence="1 2">
    <name type="scientific">Lentisphaera araneosa HTCC2155</name>
    <dbReference type="NCBI Taxonomy" id="313628"/>
    <lineage>
        <taxon>Bacteria</taxon>
        <taxon>Pseudomonadati</taxon>
        <taxon>Lentisphaerota</taxon>
        <taxon>Lentisphaeria</taxon>
        <taxon>Lentisphaerales</taxon>
        <taxon>Lentisphaeraceae</taxon>
        <taxon>Lentisphaera</taxon>
    </lineage>
</organism>
<comment type="caution">
    <text evidence="1">The sequence shown here is derived from an EMBL/GenBank/DDBJ whole genome shotgun (WGS) entry which is preliminary data.</text>
</comment>
<keyword evidence="2" id="KW-1185">Reference proteome</keyword>
<dbReference type="Proteomes" id="UP000004947">
    <property type="component" value="Unassembled WGS sequence"/>
</dbReference>
<dbReference type="AlphaFoldDB" id="A6DSY6"/>
<sequence length="162" mass="19186">MNKKLNRNKIILISVLIITLWTFRPYSKPNMEKVHPSLSSLETPYKDIQFSYWQDGGSVGISITDSKDKTAHACIPRPMGEEDEYKDKIYLGSSHYSDDNSYELEGYSDTKIFLTNLLRNATKQNRFIDIECVKSSRRLRDWFTLLWRRFTKDDSYQYNENF</sequence>
<dbReference type="EMBL" id="ABCK01000033">
    <property type="protein sequence ID" value="EDM25276.1"/>
    <property type="molecule type" value="Genomic_DNA"/>
</dbReference>
<accession>A6DSY6</accession>
<protein>
    <submittedName>
        <fullName evidence="1">Uncharacterized protein</fullName>
    </submittedName>
</protein>
<evidence type="ECO:0000313" key="2">
    <source>
        <dbReference type="Proteomes" id="UP000004947"/>
    </source>
</evidence>
<reference evidence="1 2" key="1">
    <citation type="journal article" date="2010" name="J. Bacteriol.">
        <title>Genome sequence of Lentisphaera araneosa HTCC2155T, the type species of the order Lentisphaerales in the phylum Lentisphaerae.</title>
        <authorList>
            <person name="Thrash J.C."/>
            <person name="Cho J.C."/>
            <person name="Vergin K.L."/>
            <person name="Morris R.M."/>
            <person name="Giovannoni S.J."/>
        </authorList>
    </citation>
    <scope>NUCLEOTIDE SEQUENCE [LARGE SCALE GENOMIC DNA]</scope>
    <source>
        <strain evidence="1 2">HTCC2155</strain>
    </source>
</reference>
<evidence type="ECO:0000313" key="1">
    <source>
        <dbReference type="EMBL" id="EDM25276.1"/>
    </source>
</evidence>
<gene>
    <name evidence="1" type="ORF">LNTAR_24893</name>
</gene>
<name>A6DSY6_9BACT</name>
<dbReference type="RefSeq" id="WP_007280942.1">
    <property type="nucleotide sequence ID" value="NZ_ABCK01000033.1"/>
</dbReference>